<dbReference type="Proteomes" id="UP001142489">
    <property type="component" value="Unassembled WGS sequence"/>
</dbReference>
<dbReference type="SMART" id="SM00875">
    <property type="entry name" value="BACK"/>
    <property type="match status" value="1"/>
</dbReference>
<evidence type="ECO:0000259" key="10">
    <source>
        <dbReference type="PROSITE" id="PS50097"/>
    </source>
</evidence>
<evidence type="ECO:0000259" key="11">
    <source>
        <dbReference type="PROSITE" id="PS50287"/>
    </source>
</evidence>
<dbReference type="SUPFAM" id="SSF54695">
    <property type="entry name" value="POZ domain"/>
    <property type="match status" value="1"/>
</dbReference>
<dbReference type="PROSITE" id="PS50287">
    <property type="entry name" value="SRCR_2"/>
    <property type="match status" value="1"/>
</dbReference>
<evidence type="ECO:0000256" key="8">
    <source>
        <dbReference type="ARBA" id="ARBA00023180"/>
    </source>
</evidence>
<keyword evidence="7 9" id="KW-1015">Disulfide bond</keyword>
<dbReference type="InterPro" id="IPR000210">
    <property type="entry name" value="BTB/POZ_dom"/>
</dbReference>
<gene>
    <name evidence="12" type="ORF">JRQ81_002061</name>
</gene>
<dbReference type="Gene3D" id="3.10.250.10">
    <property type="entry name" value="SRCR-like domain"/>
    <property type="match status" value="1"/>
</dbReference>
<protein>
    <recommendedName>
        <fullName evidence="14">Galectin-3-binding protein</fullName>
    </recommendedName>
</protein>
<proteinExistence type="predicted"/>
<evidence type="ECO:0000313" key="13">
    <source>
        <dbReference type="Proteomes" id="UP001142489"/>
    </source>
</evidence>
<evidence type="ECO:0008006" key="14">
    <source>
        <dbReference type="Google" id="ProtNLM"/>
    </source>
</evidence>
<evidence type="ECO:0000256" key="9">
    <source>
        <dbReference type="PROSITE-ProRule" id="PRU00196"/>
    </source>
</evidence>
<sequence length="575" mass="64694">MMHLLVTNVFQGYLHRATHYLLILYILLTRSAHLEAVYNGEVRLVNGNSLNEGRVEVYFDGQWGTVCDDNWDIADASVVCRSLGFEKAEEAKSGAAYGEGSGPIVLDDVNCDGTEKYLAQCSSQGWLNHNCGHGEDAGVVCQSKPDFNPGKFILDHSGSFSEDLGLLYDSQQDCDLNITLLVGENNTEHKRLCAHTLILRTNSEASFLLQTGNDLLMLQVDEECLPNVNSFLRYFYSRQLNITADSVKCFHKLASAYYVPVLQAYCAQVFPALTPLDPSFRIQLDLYDYSLATGDAQLQNVLMQHLAWNCDALTHTEAWKALTPEKMEALLSRTDLVIESEWSLLKALDLWAQSQTIVTMGGLAKKIRFPMLLPEQLFEFKFNLTLYKDHENIFEREVMEAFEFHTVPFKSLEQYKLHELRGDQYVPRFYTGLSWSKDLNVQFLRQQSVSDNYFTAAPSLSFRTMKHPSFLFLGQNISWSLTSLSSAQKKQSDGLSSPDSCPILHLEQRDSTDDTIQYENKALFLCQGFYVTSVADFTNGTAVVPDAVPATASFLCPSGHSSFIVVIRPSYKLDA</sequence>
<dbReference type="EMBL" id="JAPFRF010000011">
    <property type="protein sequence ID" value="KAJ7315899.1"/>
    <property type="molecule type" value="Genomic_DNA"/>
</dbReference>
<keyword evidence="2" id="KW-0964">Secreted</keyword>
<dbReference type="GO" id="GO:0016020">
    <property type="term" value="C:membrane"/>
    <property type="evidence" value="ECO:0007669"/>
    <property type="project" value="InterPro"/>
</dbReference>
<evidence type="ECO:0000256" key="3">
    <source>
        <dbReference type="ARBA" id="ARBA00022530"/>
    </source>
</evidence>
<keyword evidence="3" id="KW-0272">Extracellular matrix</keyword>
<dbReference type="SMART" id="SM00225">
    <property type="entry name" value="BTB"/>
    <property type="match status" value="1"/>
</dbReference>
<dbReference type="GO" id="GO:0007155">
    <property type="term" value="P:cell adhesion"/>
    <property type="evidence" value="ECO:0007669"/>
    <property type="project" value="UniProtKB-KW"/>
</dbReference>
<dbReference type="Gene3D" id="3.30.710.10">
    <property type="entry name" value="Potassium Channel Kv1.1, Chain A"/>
    <property type="match status" value="1"/>
</dbReference>
<feature type="domain" description="SRCR" evidence="11">
    <location>
        <begin position="42"/>
        <end position="142"/>
    </location>
</feature>
<dbReference type="SUPFAM" id="SSF56487">
    <property type="entry name" value="SRCR-like"/>
    <property type="match status" value="1"/>
</dbReference>
<dbReference type="Pfam" id="PF00530">
    <property type="entry name" value="SRCR"/>
    <property type="match status" value="1"/>
</dbReference>
<evidence type="ECO:0000313" key="12">
    <source>
        <dbReference type="EMBL" id="KAJ7315899.1"/>
    </source>
</evidence>
<dbReference type="GO" id="GO:0031012">
    <property type="term" value="C:extracellular matrix"/>
    <property type="evidence" value="ECO:0007669"/>
    <property type="project" value="TreeGrafter"/>
</dbReference>
<dbReference type="InterPro" id="IPR036772">
    <property type="entry name" value="SRCR-like_dom_sf"/>
</dbReference>
<feature type="domain" description="BTB" evidence="10">
    <location>
        <begin position="176"/>
        <end position="244"/>
    </location>
</feature>
<keyword evidence="4" id="KW-0732">Signal</keyword>
<evidence type="ECO:0000256" key="6">
    <source>
        <dbReference type="ARBA" id="ARBA00022889"/>
    </source>
</evidence>
<dbReference type="InterPro" id="IPR011705">
    <property type="entry name" value="BACK"/>
</dbReference>
<feature type="disulfide bond" evidence="9">
    <location>
        <begin position="80"/>
        <end position="141"/>
    </location>
</feature>
<keyword evidence="13" id="KW-1185">Reference proteome</keyword>
<dbReference type="Pfam" id="PF07707">
    <property type="entry name" value="BACK"/>
    <property type="match status" value="1"/>
</dbReference>
<dbReference type="GO" id="GO:0005615">
    <property type="term" value="C:extracellular space"/>
    <property type="evidence" value="ECO:0007669"/>
    <property type="project" value="TreeGrafter"/>
</dbReference>
<comment type="subcellular location">
    <subcellularLocation>
        <location evidence="1">Secreted</location>
        <location evidence="1">Extracellular space</location>
        <location evidence="1">Extracellular matrix</location>
    </subcellularLocation>
</comment>
<dbReference type="PROSITE" id="PS00420">
    <property type="entry name" value="SRCR_1"/>
    <property type="match status" value="1"/>
</dbReference>
<evidence type="ECO:0000256" key="7">
    <source>
        <dbReference type="ARBA" id="ARBA00023157"/>
    </source>
</evidence>
<dbReference type="InterPro" id="IPR051481">
    <property type="entry name" value="BTB-POZ/Galectin-3-binding"/>
</dbReference>
<comment type="caution">
    <text evidence="12">The sequence shown here is derived from an EMBL/GenBank/DDBJ whole genome shotgun (WGS) entry which is preliminary data.</text>
</comment>
<dbReference type="PROSITE" id="PS50097">
    <property type="entry name" value="BTB"/>
    <property type="match status" value="1"/>
</dbReference>
<dbReference type="PRINTS" id="PR00258">
    <property type="entry name" value="SPERACTRCPTR"/>
</dbReference>
<feature type="disulfide bond" evidence="9">
    <location>
        <begin position="67"/>
        <end position="131"/>
    </location>
</feature>
<keyword evidence="5" id="KW-0677">Repeat</keyword>
<dbReference type="PANTHER" id="PTHR24410:SF16">
    <property type="entry name" value="GALECTIN-3-BINDING PROTEIN"/>
    <property type="match status" value="1"/>
</dbReference>
<organism evidence="12 13">
    <name type="scientific">Phrynocephalus forsythii</name>
    <dbReference type="NCBI Taxonomy" id="171643"/>
    <lineage>
        <taxon>Eukaryota</taxon>
        <taxon>Metazoa</taxon>
        <taxon>Chordata</taxon>
        <taxon>Craniata</taxon>
        <taxon>Vertebrata</taxon>
        <taxon>Euteleostomi</taxon>
        <taxon>Lepidosauria</taxon>
        <taxon>Squamata</taxon>
        <taxon>Bifurcata</taxon>
        <taxon>Unidentata</taxon>
        <taxon>Episquamata</taxon>
        <taxon>Toxicofera</taxon>
        <taxon>Iguania</taxon>
        <taxon>Acrodonta</taxon>
        <taxon>Agamidae</taxon>
        <taxon>Agaminae</taxon>
        <taxon>Phrynocephalus</taxon>
    </lineage>
</organism>
<dbReference type="InterPro" id="IPR011333">
    <property type="entry name" value="SKP1/BTB/POZ_sf"/>
</dbReference>
<dbReference type="CDD" id="cd18304">
    <property type="entry name" value="BTB_POZ_M2BP"/>
    <property type="match status" value="1"/>
</dbReference>
<evidence type="ECO:0000256" key="5">
    <source>
        <dbReference type="ARBA" id="ARBA00022737"/>
    </source>
</evidence>
<dbReference type="Gene3D" id="1.25.40.420">
    <property type="match status" value="1"/>
</dbReference>
<dbReference type="AlphaFoldDB" id="A0A9Q1AW76"/>
<dbReference type="InterPro" id="IPR001190">
    <property type="entry name" value="SRCR"/>
</dbReference>
<evidence type="ECO:0000256" key="4">
    <source>
        <dbReference type="ARBA" id="ARBA00022729"/>
    </source>
</evidence>
<keyword evidence="6" id="KW-0130">Cell adhesion</keyword>
<feature type="disulfide bond" evidence="9">
    <location>
        <begin position="111"/>
        <end position="121"/>
    </location>
</feature>
<evidence type="ECO:0000256" key="2">
    <source>
        <dbReference type="ARBA" id="ARBA00022525"/>
    </source>
</evidence>
<evidence type="ECO:0000256" key="1">
    <source>
        <dbReference type="ARBA" id="ARBA00004498"/>
    </source>
</evidence>
<reference evidence="12" key="1">
    <citation type="journal article" date="2023" name="DNA Res.">
        <title>Chromosome-level genome assembly of Phrynocephalus forsythii using third-generation DNA sequencing and Hi-C analysis.</title>
        <authorList>
            <person name="Qi Y."/>
            <person name="Zhao W."/>
            <person name="Zhao Y."/>
            <person name="Niu C."/>
            <person name="Cao S."/>
            <person name="Zhang Y."/>
        </authorList>
    </citation>
    <scope>NUCLEOTIDE SEQUENCE</scope>
    <source>
        <tissue evidence="12">Muscle</tissue>
    </source>
</reference>
<accession>A0A9Q1AW76</accession>
<keyword evidence="8" id="KW-0325">Glycoprotein</keyword>
<dbReference type="FunFam" id="3.10.250.10:FF:000006">
    <property type="entry name" value="neurotrypsin isoform X2"/>
    <property type="match status" value="1"/>
</dbReference>
<dbReference type="OrthoDB" id="25028at2759"/>
<dbReference type="PANTHER" id="PTHR24410">
    <property type="entry name" value="HL07962P-RELATED"/>
    <property type="match status" value="1"/>
</dbReference>
<name>A0A9Q1AW76_9SAUR</name>
<dbReference type="SMART" id="SM00202">
    <property type="entry name" value="SR"/>
    <property type="match status" value="1"/>
</dbReference>